<dbReference type="GO" id="GO:0008410">
    <property type="term" value="F:CoA-transferase activity"/>
    <property type="evidence" value="ECO:0007669"/>
    <property type="project" value="TreeGrafter"/>
</dbReference>
<dbReference type="Gene3D" id="3.40.50.10540">
    <property type="entry name" value="Crotonobetainyl-coa:carnitine coa-transferase, domain 1"/>
    <property type="match status" value="1"/>
</dbReference>
<evidence type="ECO:0000313" key="4">
    <source>
        <dbReference type="Proteomes" id="UP000004550"/>
    </source>
</evidence>
<gene>
    <name evidence="3" type="ORF">SIDU_17315</name>
</gene>
<keyword evidence="1 3" id="KW-0808">Transferase</keyword>
<dbReference type="PANTHER" id="PTHR48207:SF3">
    <property type="entry name" value="SUCCINATE--HYDROXYMETHYLGLUTARATE COA-TRANSFERASE"/>
    <property type="match status" value="1"/>
</dbReference>
<evidence type="ECO:0000256" key="1">
    <source>
        <dbReference type="ARBA" id="ARBA00022679"/>
    </source>
</evidence>
<protein>
    <submittedName>
        <fullName evidence="3">CoA-transferase</fullName>
    </submittedName>
</protein>
<dbReference type="EMBL" id="CP013070">
    <property type="protein sequence ID" value="APL96132.1"/>
    <property type="molecule type" value="Genomic_DNA"/>
</dbReference>
<dbReference type="RefSeq" id="WP_007686802.1">
    <property type="nucleotide sequence ID" value="NZ_CP013070.1"/>
</dbReference>
<sequence>MASPLSHLRVLDLSRILAGPFCGQILADLGADVTKVERPEGGDDTRGWGPPFLPGADGGRGDAGYFLACNRGKRSIRADLATPEGQALVKALAARSDIVLENYKTGGLAKFGLDYEGLKAVKPDIVYCSITGFGQDGPRASQAAYDFMIQAMGGLMSVTGEADGFPGAGPQKVGVPVVDLMTGMYAAIAVLAAIARRDETGQGEYIDIGMLDVAVGSLCNQAQNYFVSGKTPMRAGNRHPNIQPQDVFPCADGHVVIVVGNDGQYAKFCEAIGRPELIEDARFLTNGDRVRNLDQLMPALIAALSADTMKGWVARLEAAGVPCAPINTVPDVLADPQVRHREMLVHLDHPVSGRLAMLASPMRFRNAPVAYRRAPPLLGEHDKEILAELGL</sequence>
<dbReference type="Proteomes" id="UP000004550">
    <property type="component" value="Chromosome"/>
</dbReference>
<dbReference type="PANTHER" id="PTHR48207">
    <property type="entry name" value="SUCCINATE--HYDROXYMETHYLGLUTARATE COA-TRANSFERASE"/>
    <property type="match status" value="1"/>
</dbReference>
<dbReference type="InterPro" id="IPR003673">
    <property type="entry name" value="CoA-Trfase_fam_III"/>
</dbReference>
<reference evidence="3 4" key="1">
    <citation type="journal article" date="2012" name="J. Bacteriol.">
        <title>Genome sequence of Sphingobium indicum B90A, a hexachlorocyclohexane-degrading bacterium.</title>
        <authorList>
            <person name="Anand S."/>
            <person name="Sangwan N."/>
            <person name="Lata P."/>
            <person name="Kaur J."/>
            <person name="Dua A."/>
            <person name="Singh A.K."/>
            <person name="Verma M."/>
            <person name="Kaur J."/>
            <person name="Khurana J.P."/>
            <person name="Khurana P."/>
            <person name="Mathur S."/>
            <person name="Lal R."/>
        </authorList>
    </citation>
    <scope>NUCLEOTIDE SEQUENCE [LARGE SCALE GENOMIC DNA]</scope>
    <source>
        <strain evidence="4">DSM 16412 / CCM 7286 / MTCC 6364 / B90A</strain>
    </source>
</reference>
<name>A0A1L5BTL7_SPHIB</name>
<dbReference type="InterPro" id="IPR023606">
    <property type="entry name" value="CoA-Trfase_III_dom_1_sf"/>
</dbReference>
<dbReference type="KEGG" id="sinb:SIDU_17315"/>
<accession>A0A1L5BTL7</accession>
<dbReference type="Gene3D" id="3.30.1540.10">
    <property type="entry name" value="formyl-coa transferase, domain 3"/>
    <property type="match status" value="1"/>
</dbReference>
<organism evidence="3 4">
    <name type="scientific">Sphingobium indicum (strain DSM 16412 / CCM 7286 / MTCC 6364 / B90A)</name>
    <dbReference type="NCBI Taxonomy" id="861109"/>
    <lineage>
        <taxon>Bacteria</taxon>
        <taxon>Pseudomonadati</taxon>
        <taxon>Pseudomonadota</taxon>
        <taxon>Alphaproteobacteria</taxon>
        <taxon>Sphingomonadales</taxon>
        <taxon>Sphingomonadaceae</taxon>
        <taxon>Sphingobium</taxon>
    </lineage>
</organism>
<proteinExistence type="predicted"/>
<evidence type="ECO:0000256" key="2">
    <source>
        <dbReference type="SAM" id="MobiDB-lite"/>
    </source>
</evidence>
<dbReference type="Pfam" id="PF02515">
    <property type="entry name" value="CoA_transf_3"/>
    <property type="match status" value="1"/>
</dbReference>
<feature type="region of interest" description="Disordered" evidence="2">
    <location>
        <begin position="37"/>
        <end position="56"/>
    </location>
</feature>
<evidence type="ECO:0000313" key="3">
    <source>
        <dbReference type="EMBL" id="APL96132.1"/>
    </source>
</evidence>
<dbReference type="InterPro" id="IPR050483">
    <property type="entry name" value="CoA-transferase_III_domain"/>
</dbReference>
<feature type="compositionally biased region" description="Basic and acidic residues" evidence="2">
    <location>
        <begin position="37"/>
        <end position="46"/>
    </location>
</feature>
<dbReference type="SUPFAM" id="SSF89796">
    <property type="entry name" value="CoA-transferase family III (CaiB/BaiF)"/>
    <property type="match status" value="1"/>
</dbReference>
<dbReference type="InterPro" id="IPR044855">
    <property type="entry name" value="CoA-Trfase_III_dom3_sf"/>
</dbReference>
<dbReference type="AlphaFoldDB" id="A0A1L5BTL7"/>